<evidence type="ECO:0000313" key="4">
    <source>
        <dbReference type="Proteomes" id="UP000316125"/>
    </source>
</evidence>
<protein>
    <submittedName>
        <fullName evidence="3">Polyketide cyclase</fullName>
    </submittedName>
</protein>
<dbReference type="Proteomes" id="UP000316125">
    <property type="component" value="Chromosome"/>
</dbReference>
<dbReference type="Pfam" id="PF08327">
    <property type="entry name" value="AHSA1"/>
    <property type="match status" value="1"/>
</dbReference>
<proteinExistence type="inferred from homology"/>
<sequence>MTSTALDPRLDLTLERTIRASPSSVWRAWTDPELLARWWVPAPMQARIDRLDVQPGGDFVTSMREAAGEYIPHTDGIFLVVEPERRLVFTNAIDSSWRPAKPEPVSMTAEITLDEHAEGTTYRVILRHGDPAARNLHEGLGFFEGWGSVTSALAELVEAGSAT</sequence>
<organism evidence="3 4">
    <name type="scientific">Microbacterium foliorum</name>
    <dbReference type="NCBI Taxonomy" id="104336"/>
    <lineage>
        <taxon>Bacteria</taxon>
        <taxon>Bacillati</taxon>
        <taxon>Actinomycetota</taxon>
        <taxon>Actinomycetes</taxon>
        <taxon>Micrococcales</taxon>
        <taxon>Microbacteriaceae</taxon>
        <taxon>Microbacterium</taxon>
    </lineage>
</organism>
<reference evidence="3 4" key="1">
    <citation type="submission" date="2019-06" db="EMBL/GenBank/DDBJ databases">
        <title>Complete genome of Microbacterium foliorum M2.</title>
        <authorList>
            <person name="Cao G."/>
        </authorList>
    </citation>
    <scope>NUCLEOTIDE SEQUENCE [LARGE SCALE GENOMIC DNA]</scope>
    <source>
        <strain evidence="3 4">M2</strain>
    </source>
</reference>
<gene>
    <name evidence="3" type="ORF">FIV50_08650</name>
</gene>
<feature type="domain" description="Activator of Hsp90 ATPase homologue 1/2-like C-terminal" evidence="2">
    <location>
        <begin position="20"/>
        <end position="158"/>
    </location>
</feature>
<accession>A0A4Y5YQP8</accession>
<evidence type="ECO:0000313" key="3">
    <source>
        <dbReference type="EMBL" id="QDE34856.1"/>
    </source>
</evidence>
<dbReference type="InterPro" id="IPR023393">
    <property type="entry name" value="START-like_dom_sf"/>
</dbReference>
<dbReference type="RefSeq" id="WP_140037091.1">
    <property type="nucleotide sequence ID" value="NZ_CP041040.1"/>
</dbReference>
<dbReference type="SUPFAM" id="SSF55961">
    <property type="entry name" value="Bet v1-like"/>
    <property type="match status" value="1"/>
</dbReference>
<evidence type="ECO:0000256" key="1">
    <source>
        <dbReference type="ARBA" id="ARBA00006817"/>
    </source>
</evidence>
<dbReference type="InterPro" id="IPR013538">
    <property type="entry name" value="ASHA1/2-like_C"/>
</dbReference>
<dbReference type="OrthoDB" id="3365660at2"/>
<name>A0A4Y5YQP8_9MICO</name>
<dbReference type="EMBL" id="CP041040">
    <property type="protein sequence ID" value="QDE34856.1"/>
    <property type="molecule type" value="Genomic_DNA"/>
</dbReference>
<evidence type="ECO:0000259" key="2">
    <source>
        <dbReference type="Pfam" id="PF08327"/>
    </source>
</evidence>
<comment type="similarity">
    <text evidence="1">Belongs to the AHA1 family.</text>
</comment>
<dbReference type="AlphaFoldDB" id="A0A4Y5YQP8"/>
<dbReference type="Gene3D" id="3.30.530.20">
    <property type="match status" value="1"/>
</dbReference>